<evidence type="ECO:0000256" key="1">
    <source>
        <dbReference type="ARBA" id="ARBA00004370"/>
    </source>
</evidence>
<comment type="caution">
    <text evidence="4">The sequence shown here is derived from an EMBL/GenBank/DDBJ whole genome shotgun (WGS) entry which is preliminary data.</text>
</comment>
<evidence type="ECO:0000313" key="5">
    <source>
        <dbReference type="EMBL" id="CAF4318273.1"/>
    </source>
</evidence>
<dbReference type="Proteomes" id="UP000682733">
    <property type="component" value="Unassembled WGS sequence"/>
</dbReference>
<name>A0A8S2FRW0_9BILA</name>
<reference evidence="4" key="1">
    <citation type="submission" date="2021-02" db="EMBL/GenBank/DDBJ databases">
        <authorList>
            <person name="Nowell W R."/>
        </authorList>
    </citation>
    <scope>NUCLEOTIDE SEQUENCE</scope>
</reference>
<dbReference type="AlphaFoldDB" id="A0A8S2FRW0"/>
<evidence type="ECO:0000256" key="2">
    <source>
        <dbReference type="ARBA" id="ARBA00023136"/>
    </source>
</evidence>
<proteinExistence type="predicted"/>
<protein>
    <recommendedName>
        <fullName evidence="3">Bacterial surface antigen (D15) domain-containing protein</fullName>
    </recommendedName>
</protein>
<dbReference type="Gene3D" id="2.40.160.50">
    <property type="entry name" value="membrane protein fhac: a member of the omp85/tpsb transporter family"/>
    <property type="match status" value="1"/>
</dbReference>
<evidence type="ECO:0000259" key="3">
    <source>
        <dbReference type="Pfam" id="PF01103"/>
    </source>
</evidence>
<dbReference type="EMBL" id="CAJNOK010037507">
    <property type="protein sequence ID" value="CAF1531289.1"/>
    <property type="molecule type" value="Genomic_DNA"/>
</dbReference>
<dbReference type="InterPro" id="IPR000184">
    <property type="entry name" value="Bac_surfAg_D15"/>
</dbReference>
<accession>A0A8S2FRW0</accession>
<gene>
    <name evidence="4" type="ORF">OVA965_LOCUS38270</name>
    <name evidence="5" type="ORF">TMI583_LOCUS39439</name>
</gene>
<sequence length="350" mass="38980">MPLMTAAINRDDGFLLGAGFRYTGRDGFRKTPYTTIQELMITHSFETNAFRINYEGQWKEIVGKADFVLKGLADAPDNTMNFFGQGNGTVLDKSGDYKKFYRARFDLYQVDPSLRWHTGIKSTISFGPSLQYYHLNQEDNAGRSITQPGLIKSYDSISYSSNKAQVGLITNFVSNTRNNNTLPTKGYLLDINIHGYTGFNGNSKAFLQFKPEFTYYQKIDTGAVLVFSDRIGGGISLGNPAFYQSLLLGGQGNLLGYLQNRFAGQQMVFNNFQARLRLANVAGYILPGQLGLSGFYDVGRVWEKGESSNTFHQGIGGGLYFAPASLTVIQVLVGHSNEGWYPYISLNFRI</sequence>
<dbReference type="Proteomes" id="UP000677228">
    <property type="component" value="Unassembled WGS sequence"/>
</dbReference>
<comment type="subcellular location">
    <subcellularLocation>
        <location evidence="1">Membrane</location>
    </subcellularLocation>
</comment>
<dbReference type="Pfam" id="PF01103">
    <property type="entry name" value="Omp85"/>
    <property type="match status" value="1"/>
</dbReference>
<keyword evidence="2" id="KW-0472">Membrane</keyword>
<dbReference type="GO" id="GO:0019867">
    <property type="term" value="C:outer membrane"/>
    <property type="evidence" value="ECO:0007669"/>
    <property type="project" value="InterPro"/>
</dbReference>
<dbReference type="EMBL" id="CAJOBA010059739">
    <property type="protein sequence ID" value="CAF4318273.1"/>
    <property type="molecule type" value="Genomic_DNA"/>
</dbReference>
<evidence type="ECO:0000313" key="6">
    <source>
        <dbReference type="Proteomes" id="UP000677228"/>
    </source>
</evidence>
<feature type="domain" description="Bacterial surface antigen (D15)" evidence="3">
    <location>
        <begin position="96"/>
        <end position="313"/>
    </location>
</feature>
<evidence type="ECO:0000313" key="4">
    <source>
        <dbReference type="EMBL" id="CAF1531289.1"/>
    </source>
</evidence>
<organism evidence="4 6">
    <name type="scientific">Didymodactylos carnosus</name>
    <dbReference type="NCBI Taxonomy" id="1234261"/>
    <lineage>
        <taxon>Eukaryota</taxon>
        <taxon>Metazoa</taxon>
        <taxon>Spiralia</taxon>
        <taxon>Gnathifera</taxon>
        <taxon>Rotifera</taxon>
        <taxon>Eurotatoria</taxon>
        <taxon>Bdelloidea</taxon>
        <taxon>Philodinida</taxon>
        <taxon>Philodinidae</taxon>
        <taxon>Didymodactylos</taxon>
    </lineage>
</organism>